<dbReference type="EMBL" id="UINC01170090">
    <property type="protein sequence ID" value="SVD73959.1"/>
    <property type="molecule type" value="Genomic_DNA"/>
</dbReference>
<evidence type="ECO:0000256" key="7">
    <source>
        <dbReference type="ARBA" id="ARBA00023004"/>
    </source>
</evidence>
<dbReference type="InterPro" id="IPR011059">
    <property type="entry name" value="Metal-dep_hydrolase_composite"/>
</dbReference>
<evidence type="ECO:0000256" key="6">
    <source>
        <dbReference type="ARBA" id="ARBA00022833"/>
    </source>
</evidence>
<keyword evidence="5" id="KW-0369">Histidine metabolism</keyword>
<dbReference type="InterPro" id="IPR032466">
    <property type="entry name" value="Metal_Hydrolase"/>
</dbReference>
<dbReference type="PANTHER" id="PTHR42752">
    <property type="entry name" value="IMIDAZOLONEPROPIONASE"/>
    <property type="match status" value="1"/>
</dbReference>
<evidence type="ECO:0000256" key="1">
    <source>
        <dbReference type="ARBA" id="ARBA00005023"/>
    </source>
</evidence>
<dbReference type="GO" id="GO:0050480">
    <property type="term" value="F:imidazolonepropionase activity"/>
    <property type="evidence" value="ECO:0007669"/>
    <property type="project" value="UniProtKB-EC"/>
</dbReference>
<dbReference type="InterPro" id="IPR005920">
    <property type="entry name" value="HutI"/>
</dbReference>
<dbReference type="Gene3D" id="3.20.20.140">
    <property type="entry name" value="Metal-dependent hydrolases"/>
    <property type="match status" value="1"/>
</dbReference>
<feature type="non-terminal residue" evidence="8">
    <location>
        <position position="1"/>
    </location>
</feature>
<keyword evidence="4" id="KW-0378">Hydrolase</keyword>
<dbReference type="GO" id="GO:0046872">
    <property type="term" value="F:metal ion binding"/>
    <property type="evidence" value="ECO:0007669"/>
    <property type="project" value="UniProtKB-KW"/>
</dbReference>
<evidence type="ECO:0000256" key="3">
    <source>
        <dbReference type="ARBA" id="ARBA00022723"/>
    </source>
</evidence>
<keyword evidence="6" id="KW-0862">Zinc</keyword>
<dbReference type="PANTHER" id="PTHR42752:SF1">
    <property type="entry name" value="IMIDAZOLONEPROPIONASE-RELATED"/>
    <property type="match status" value="1"/>
</dbReference>
<comment type="pathway">
    <text evidence="1">Amino-acid degradation.</text>
</comment>
<name>A0A382XSX6_9ZZZZ</name>
<dbReference type="GO" id="GO:0019556">
    <property type="term" value="P:L-histidine catabolic process to glutamate and formamide"/>
    <property type="evidence" value="ECO:0007669"/>
    <property type="project" value="InterPro"/>
</dbReference>
<feature type="non-terminal residue" evidence="8">
    <location>
        <position position="145"/>
    </location>
</feature>
<evidence type="ECO:0000256" key="5">
    <source>
        <dbReference type="ARBA" id="ARBA00022808"/>
    </source>
</evidence>
<evidence type="ECO:0000256" key="4">
    <source>
        <dbReference type="ARBA" id="ARBA00022801"/>
    </source>
</evidence>
<organism evidence="8">
    <name type="scientific">marine metagenome</name>
    <dbReference type="NCBI Taxonomy" id="408172"/>
    <lineage>
        <taxon>unclassified sequences</taxon>
        <taxon>metagenomes</taxon>
        <taxon>ecological metagenomes</taxon>
    </lineage>
</organism>
<protein>
    <recommendedName>
        <fullName evidence="2">imidazolonepropionase</fullName>
        <ecNumber evidence="2">3.5.2.7</ecNumber>
    </recommendedName>
</protein>
<dbReference type="SUPFAM" id="SSF51556">
    <property type="entry name" value="Metallo-dependent hydrolases"/>
    <property type="match status" value="1"/>
</dbReference>
<reference evidence="8" key="1">
    <citation type="submission" date="2018-05" db="EMBL/GenBank/DDBJ databases">
        <authorList>
            <person name="Lanie J.A."/>
            <person name="Ng W.-L."/>
            <person name="Kazmierczak K.M."/>
            <person name="Andrzejewski T.M."/>
            <person name="Davidsen T.M."/>
            <person name="Wayne K.J."/>
            <person name="Tettelin H."/>
            <person name="Glass J.I."/>
            <person name="Rusch D."/>
            <person name="Podicherti R."/>
            <person name="Tsui H.-C.T."/>
            <person name="Winkler M.E."/>
        </authorList>
    </citation>
    <scope>NUCLEOTIDE SEQUENCE</scope>
</reference>
<dbReference type="SUPFAM" id="SSF51338">
    <property type="entry name" value="Composite domain of metallo-dependent hydrolases"/>
    <property type="match status" value="1"/>
</dbReference>
<dbReference type="GO" id="GO:0005737">
    <property type="term" value="C:cytoplasm"/>
    <property type="evidence" value="ECO:0007669"/>
    <property type="project" value="InterPro"/>
</dbReference>
<keyword evidence="7" id="KW-0408">Iron</keyword>
<evidence type="ECO:0000256" key="2">
    <source>
        <dbReference type="ARBA" id="ARBA00012864"/>
    </source>
</evidence>
<proteinExistence type="predicted"/>
<gene>
    <name evidence="8" type="ORF">METZ01_LOCUS426813</name>
</gene>
<dbReference type="AlphaFoldDB" id="A0A382XSX6"/>
<keyword evidence="3" id="KW-0479">Metal-binding</keyword>
<dbReference type="EC" id="3.5.2.7" evidence="2"/>
<evidence type="ECO:0000313" key="8">
    <source>
        <dbReference type="EMBL" id="SVD73959.1"/>
    </source>
</evidence>
<sequence length="145" mass="15828">MKTKITQIGSITTYSPNNNELITIKGVDILIEDDKISEIGPEVSTADEEIDADGTLITPGFIDSHTHPVFFGNRAGEFSQRVQGKSYEEIVSSGGGILSSTQNVQNVNEDQLFDESLERVNFFLNHGTTTIEAKSGYGLTVEDEL</sequence>
<dbReference type="Gene3D" id="2.30.40.10">
    <property type="entry name" value="Urease, subunit C, domain 1"/>
    <property type="match status" value="1"/>
</dbReference>
<accession>A0A382XSX6</accession>